<dbReference type="PANTHER" id="PTHR37468">
    <property type="entry name" value="SULFATE TRANSPORTER CYSZ"/>
    <property type="match status" value="1"/>
</dbReference>
<gene>
    <name evidence="11" type="primary">cysZ</name>
    <name evidence="12" type="ordered locus">Tgr7_2030</name>
</gene>
<evidence type="ECO:0000256" key="3">
    <source>
        <dbReference type="ARBA" id="ARBA00022475"/>
    </source>
</evidence>
<evidence type="ECO:0000256" key="8">
    <source>
        <dbReference type="ARBA" id="ARBA00023032"/>
    </source>
</evidence>
<dbReference type="HAMAP" id="MF_00468">
    <property type="entry name" value="CysZ"/>
    <property type="match status" value="1"/>
</dbReference>
<dbReference type="GO" id="GO:0009675">
    <property type="term" value="F:high-affinity sulfate:proton symporter activity"/>
    <property type="evidence" value="ECO:0007669"/>
    <property type="project" value="TreeGrafter"/>
</dbReference>
<keyword evidence="5 11" id="KW-0028">Amino-acid biosynthesis</keyword>
<feature type="transmembrane region" description="Helical" evidence="11">
    <location>
        <begin position="143"/>
        <end position="171"/>
    </location>
</feature>
<keyword evidence="8 11" id="KW-0764">Sulfate transport</keyword>
<keyword evidence="13" id="KW-1185">Reference proteome</keyword>
<feature type="transmembrane region" description="Helical" evidence="11">
    <location>
        <begin position="27"/>
        <end position="47"/>
    </location>
</feature>
<comment type="similarity">
    <text evidence="11">Belongs to the CysZ family.</text>
</comment>
<keyword evidence="7 11" id="KW-1133">Transmembrane helix</keyword>
<evidence type="ECO:0000313" key="13">
    <source>
        <dbReference type="Proteomes" id="UP000002383"/>
    </source>
</evidence>
<dbReference type="InterPro" id="IPR022985">
    <property type="entry name" value="Sulfate_CysZ"/>
</dbReference>
<dbReference type="GO" id="GO:0000103">
    <property type="term" value="P:sulfate assimilation"/>
    <property type="evidence" value="ECO:0007669"/>
    <property type="project" value="InterPro"/>
</dbReference>
<evidence type="ECO:0000256" key="4">
    <source>
        <dbReference type="ARBA" id="ARBA00022519"/>
    </source>
</evidence>
<accession>B8GTL6</accession>
<keyword evidence="4 11" id="KW-0997">Cell inner membrane</keyword>
<dbReference type="InterPro" id="IPR050480">
    <property type="entry name" value="CysZ-like"/>
</dbReference>
<sequence>MLNDYLAGLRYPFRGLSLIRRRGIRPLVIIPLGLNILLFALGIFLAVHYLGAGLDRLLPEWLDWLRWLLWPLFVIGVLAVVFFGFTLVANLLGAPFNGPLAARVESQLTRGPAPDSGLTWYREAAVAVLNELRKLLYFLLRALPLLLLFLIPGVNLLAPLLWLAFGAWMLALEYADAPMGNHGLGFRDARQRLGENLPLALGFGTGMLILTLVPVLNFVAMPAGVAGATALWVDRMRPRD</sequence>
<dbReference type="NCBIfam" id="NF003433">
    <property type="entry name" value="PRK04949.1"/>
    <property type="match status" value="1"/>
</dbReference>
<evidence type="ECO:0000256" key="11">
    <source>
        <dbReference type="HAMAP-Rule" id="MF_00468"/>
    </source>
</evidence>
<dbReference type="KEGG" id="tgr:Tgr7_2030"/>
<comment type="function">
    <text evidence="11">High affinity, high specificity proton-dependent sulfate transporter, which mediates sulfate uptake. Provides the sulfur source for the cysteine synthesis pathway.</text>
</comment>
<dbReference type="OrthoDB" id="5292355at2"/>
<evidence type="ECO:0000256" key="1">
    <source>
        <dbReference type="ARBA" id="ARBA00004141"/>
    </source>
</evidence>
<dbReference type="GO" id="GO:0019344">
    <property type="term" value="P:cysteine biosynthetic process"/>
    <property type="evidence" value="ECO:0007669"/>
    <property type="project" value="UniProtKB-UniRule"/>
</dbReference>
<keyword evidence="9 11" id="KW-0472">Membrane</keyword>
<reference evidence="12 13" key="1">
    <citation type="journal article" date="2011" name="Stand. Genomic Sci.">
        <title>Complete genome sequence of 'Thioalkalivibrio sulfidophilus' HL-EbGr7.</title>
        <authorList>
            <person name="Muyzer G."/>
            <person name="Sorokin D.Y."/>
            <person name="Mavromatis K."/>
            <person name="Lapidus A."/>
            <person name="Clum A."/>
            <person name="Ivanova N."/>
            <person name="Pati A."/>
            <person name="d'Haeseleer P."/>
            <person name="Woyke T."/>
            <person name="Kyrpides N.C."/>
        </authorList>
    </citation>
    <scope>NUCLEOTIDE SEQUENCE [LARGE SCALE GENOMIC DNA]</scope>
    <source>
        <strain evidence="12 13">HL-EbGR7</strain>
    </source>
</reference>
<dbReference type="GO" id="GO:0005886">
    <property type="term" value="C:plasma membrane"/>
    <property type="evidence" value="ECO:0007669"/>
    <property type="project" value="UniProtKB-SubCell"/>
</dbReference>
<name>B8GTL6_THISH</name>
<evidence type="ECO:0000256" key="9">
    <source>
        <dbReference type="ARBA" id="ARBA00023136"/>
    </source>
</evidence>
<keyword evidence="10 11" id="KW-0198">Cysteine biosynthesis</keyword>
<keyword evidence="6 11" id="KW-0812">Transmembrane</keyword>
<dbReference type="eggNOG" id="COG2981">
    <property type="taxonomic scope" value="Bacteria"/>
</dbReference>
<dbReference type="EMBL" id="CP001339">
    <property type="protein sequence ID" value="ACL73110.1"/>
    <property type="molecule type" value="Genomic_DNA"/>
</dbReference>
<evidence type="ECO:0000256" key="5">
    <source>
        <dbReference type="ARBA" id="ARBA00022605"/>
    </source>
</evidence>
<dbReference type="PANTHER" id="PTHR37468:SF1">
    <property type="entry name" value="SULFATE TRANSPORTER CYSZ"/>
    <property type="match status" value="1"/>
</dbReference>
<evidence type="ECO:0000256" key="2">
    <source>
        <dbReference type="ARBA" id="ARBA00022448"/>
    </source>
</evidence>
<evidence type="ECO:0000256" key="10">
    <source>
        <dbReference type="ARBA" id="ARBA00023192"/>
    </source>
</evidence>
<proteinExistence type="inferred from homology"/>
<keyword evidence="3 11" id="KW-1003">Cell membrane</keyword>
<dbReference type="AlphaFoldDB" id="B8GTL6"/>
<evidence type="ECO:0000256" key="7">
    <source>
        <dbReference type="ARBA" id="ARBA00022989"/>
    </source>
</evidence>
<comment type="subcellular location">
    <subcellularLocation>
        <location evidence="11">Cell inner membrane</location>
        <topology evidence="11">Multi-pass membrane protein</topology>
    </subcellularLocation>
    <subcellularLocation>
        <location evidence="1">Membrane</location>
        <topology evidence="1">Multi-pass membrane protein</topology>
    </subcellularLocation>
</comment>
<dbReference type="Pfam" id="PF07264">
    <property type="entry name" value="EI24"/>
    <property type="match status" value="1"/>
</dbReference>
<dbReference type="RefSeq" id="WP_012638589.1">
    <property type="nucleotide sequence ID" value="NC_011901.1"/>
</dbReference>
<evidence type="ECO:0000313" key="12">
    <source>
        <dbReference type="EMBL" id="ACL73110.1"/>
    </source>
</evidence>
<feature type="transmembrane region" description="Helical" evidence="11">
    <location>
        <begin position="67"/>
        <end position="93"/>
    </location>
</feature>
<keyword evidence="2 11" id="KW-0813">Transport</keyword>
<dbReference type="HOGENOM" id="CLU_070331_1_0_6"/>
<dbReference type="InterPro" id="IPR059112">
    <property type="entry name" value="CysZ/EI24"/>
</dbReference>
<feature type="transmembrane region" description="Helical" evidence="11">
    <location>
        <begin position="207"/>
        <end position="233"/>
    </location>
</feature>
<organism evidence="12 13">
    <name type="scientific">Thioalkalivibrio sulfidiphilus (strain HL-EbGR7)</name>
    <dbReference type="NCBI Taxonomy" id="396588"/>
    <lineage>
        <taxon>Bacteria</taxon>
        <taxon>Pseudomonadati</taxon>
        <taxon>Pseudomonadota</taxon>
        <taxon>Gammaproteobacteria</taxon>
        <taxon>Chromatiales</taxon>
        <taxon>Ectothiorhodospiraceae</taxon>
        <taxon>Thioalkalivibrio</taxon>
    </lineage>
</organism>
<dbReference type="Proteomes" id="UP000002383">
    <property type="component" value="Chromosome"/>
</dbReference>
<dbReference type="STRING" id="396588.Tgr7_2030"/>
<evidence type="ECO:0000256" key="6">
    <source>
        <dbReference type="ARBA" id="ARBA00022692"/>
    </source>
</evidence>
<protein>
    <recommendedName>
        <fullName evidence="11">Sulfate transporter CysZ</fullName>
    </recommendedName>
</protein>